<dbReference type="InterPro" id="IPR052752">
    <property type="entry name" value="NACHT-WD_repeat"/>
</dbReference>
<evidence type="ECO:0000256" key="1">
    <source>
        <dbReference type="ARBA" id="ARBA00022574"/>
    </source>
</evidence>
<evidence type="ECO:0000313" key="6">
    <source>
        <dbReference type="Proteomes" id="UP000005408"/>
    </source>
</evidence>
<evidence type="ECO:0000259" key="3">
    <source>
        <dbReference type="Pfam" id="PF13191"/>
    </source>
</evidence>
<accession>A0A8W8KFM6</accession>
<keyword evidence="2" id="KW-0677">Repeat</keyword>
<feature type="domain" description="Orc1-like AAA ATPase" evidence="3">
    <location>
        <begin position="415"/>
        <end position="555"/>
    </location>
</feature>
<proteinExistence type="predicted"/>
<dbReference type="Gene3D" id="1.25.40.370">
    <property type="match status" value="1"/>
</dbReference>
<dbReference type="InterPro" id="IPR027417">
    <property type="entry name" value="P-loop_NTPase"/>
</dbReference>
<dbReference type="Proteomes" id="UP000005408">
    <property type="component" value="Unassembled WGS sequence"/>
</dbReference>
<keyword evidence="1" id="KW-0853">WD repeat</keyword>
<dbReference type="InterPro" id="IPR011044">
    <property type="entry name" value="Quino_amine_DH_bsu"/>
</dbReference>
<dbReference type="PANTHER" id="PTHR19871:SF14">
    <property type="entry name" value="DUF4062 DOMAIN-CONTAINING PROTEIN"/>
    <property type="match status" value="1"/>
</dbReference>
<feature type="domain" description="NWD1/2-like winged helix-turn-helix" evidence="4">
    <location>
        <begin position="652"/>
        <end position="765"/>
    </location>
</feature>
<dbReference type="InterPro" id="IPR015943">
    <property type="entry name" value="WD40/YVTN_repeat-like_dom_sf"/>
</dbReference>
<dbReference type="SUPFAM" id="SSF50998">
    <property type="entry name" value="Quinoprotein alcohol dehydrogenase-like"/>
    <property type="match status" value="1"/>
</dbReference>
<dbReference type="InterPro" id="IPR011047">
    <property type="entry name" value="Quinoprotein_ADH-like_sf"/>
</dbReference>
<reference evidence="5" key="1">
    <citation type="submission" date="2022-08" db="UniProtKB">
        <authorList>
            <consortium name="EnsemblMetazoa"/>
        </authorList>
    </citation>
    <scope>IDENTIFICATION</scope>
    <source>
        <strain evidence="5">05x7-T-G4-1.051#20</strain>
    </source>
</reference>
<evidence type="ECO:0000259" key="4">
    <source>
        <dbReference type="Pfam" id="PF25469"/>
    </source>
</evidence>
<dbReference type="InterPro" id="IPR057588">
    <property type="entry name" value="NWD1/2-like_WH"/>
</dbReference>
<dbReference type="Pfam" id="PF25469">
    <property type="entry name" value="WHD_NWD1"/>
    <property type="match status" value="1"/>
</dbReference>
<dbReference type="Gene3D" id="2.130.10.10">
    <property type="entry name" value="YVTN repeat-like/Quinoprotein amine dehydrogenase"/>
    <property type="match status" value="2"/>
</dbReference>
<dbReference type="SUPFAM" id="SSF50969">
    <property type="entry name" value="YVTN repeat-like/Quinoprotein amine dehydrogenase"/>
    <property type="match status" value="2"/>
</dbReference>
<protein>
    <recommendedName>
        <fullName evidence="7">NACHT domain-containing protein</fullName>
    </recommendedName>
</protein>
<dbReference type="Gene3D" id="3.40.50.300">
    <property type="entry name" value="P-loop containing nucleotide triphosphate hydrolases"/>
    <property type="match status" value="1"/>
</dbReference>
<dbReference type="InterPro" id="IPR001680">
    <property type="entry name" value="WD40_rpt"/>
</dbReference>
<dbReference type="PANTHER" id="PTHR19871">
    <property type="entry name" value="BETA TRANSDUCIN-RELATED PROTEIN"/>
    <property type="match status" value="1"/>
</dbReference>
<dbReference type="EnsemblMetazoa" id="G23394.1">
    <property type="protein sequence ID" value="G23394.1:cds"/>
    <property type="gene ID" value="G23394"/>
</dbReference>
<evidence type="ECO:0000313" key="5">
    <source>
        <dbReference type="EnsemblMetazoa" id="G23394.1:cds"/>
    </source>
</evidence>
<dbReference type="Pfam" id="PF13191">
    <property type="entry name" value="AAA_16"/>
    <property type="match status" value="1"/>
</dbReference>
<dbReference type="InterPro" id="IPR041664">
    <property type="entry name" value="AAA_16"/>
</dbReference>
<evidence type="ECO:0000256" key="2">
    <source>
        <dbReference type="ARBA" id="ARBA00022737"/>
    </source>
</evidence>
<dbReference type="SMART" id="SM00320">
    <property type="entry name" value="WD40"/>
    <property type="match status" value="3"/>
</dbReference>
<evidence type="ECO:0008006" key="7">
    <source>
        <dbReference type="Google" id="ProtNLM"/>
    </source>
</evidence>
<organism evidence="5 6">
    <name type="scientific">Magallana gigas</name>
    <name type="common">Pacific oyster</name>
    <name type="synonym">Crassostrea gigas</name>
    <dbReference type="NCBI Taxonomy" id="29159"/>
    <lineage>
        <taxon>Eukaryota</taxon>
        <taxon>Metazoa</taxon>
        <taxon>Spiralia</taxon>
        <taxon>Lophotrochozoa</taxon>
        <taxon>Mollusca</taxon>
        <taxon>Bivalvia</taxon>
        <taxon>Autobranchia</taxon>
        <taxon>Pteriomorphia</taxon>
        <taxon>Ostreida</taxon>
        <taxon>Ostreoidea</taxon>
        <taxon>Ostreidae</taxon>
        <taxon>Magallana</taxon>
    </lineage>
</organism>
<keyword evidence="6" id="KW-1185">Reference proteome</keyword>
<sequence length="1728" mass="197339">MRVSCADQVGGWVRGLSFPDPQLQTLYQEEYIIDLHLLEKHTDNFNNAIKQQDTMSSKLKDSILKGCMDHLPTLNSRVVRIFICSTFTDTREERNILIEEVYPKLQSYCKQNYGLEFQVVDMRWGVPEEASDDHSTSSLCLAEVLNCQKLSTGPNFVTFLNQRHGYRALQQTIPQKEFNQMMEMLRSLGEDLAVFDAWYKEDINAVPPVFVLQQISSIIPSYKSKDADAIKKWEKIAEEMRSKLKLASQKCFDEGKMTEEEKHKYFMSVTEEEIEQGILKSPGNPLDHCLCFVRIIEDIHNNLGHSKVWRYIDMTGNEINQESQTLLNQLRENRIPKIISKDKIQTSLVKWSDKEGINREDHKSYLERFAKQFYEGVRSLLDKSVSLETELSKDNLYIETLQHLTMAKERCSMFHGRQDILEKIASYLREGEPEPFTINGPSGSGKTSIMAEAARKVPFVYHKDAVVILRFLGTSPDSSNLRRLLRSICSQILYNTVGKADDIPEEFDELVILFQGLLEEYKSKKPLVIILDSLDQLNQDHSSYKLRWLPRKLKPNVRILLSTYIETLEIVTNLKAFFSPKSFIVVPNLGEELGFQILKVWLEGSNRTLTSEQFDIVQKAFHACSLPLYVKLVFENILMWRSYTPVDRCVLQTTLQESISTLLGQLENKHGKMFVERSFAYLTASASGLSELEFEDVMSIDDSLLTEVFKFQLPPVRRIPSLLWVRLKYDVQKYIVDKEIDETRVTFWYHRQFIEASQERYLKDEKFAAEIHSNLADYFLGKWFNVSKPFRYTPEQAKKYGMSTLDSSADRKVAEQPIKFIYRNKDGNPQIRFNKRKLNKLPYHLAQANREDELNSVCLYNYHFIIAKIKATSVIQVISDFYYTKKGKFNKPGVLEKVLKSCQTTLQQYPDSLAFEICGHMLSYLTDKKPSSEKTLVSECLKVSDETKKPTPYMTCYSVPSEALLYKLQNHKLPYGCMNVATSKDGKHLVALAENNLVFFWDLTVGELECEFQALNPEDSKLNIMGSESSKDLVYFSSTYQKTMHPFIIVNIVTSEIKRSLNLGKSYPAVGMADSLKHGLTEQRIFCLHKGHSADVFSMETGQHEHSFSISADDMVISPEKKLAVFHLKSTTTYTMYSATSLSELHRFDVDGPSLSLIFSPTTHEAFVLLKDSGQVHMVNTNKDDGTVGQVLSKISASDGQTIQEAKMSTSGNYLILRTEEGFLLWNYKSNKVFKQFKIPNYIKPEHRVLDMFSSLQMDDKTFVVGYEGYLVVWDVAKGILKACLEASKSKINFLDINNARNLAITTSKRNNAIQIWNLGAMEKTDSRFQPLMMKTSPRYFDVSKTGETAVVRGTVANDVVVLDLINGRIKVNISEAYETMRPVISPDGAYAVLREYDGQNVIKIWSTETGKLINSLPLSSLMVKHYTCSNSRVLVKSDTEGGSTFSFWNIKTGENLHHFHINHLNIGEVILEMTHLDDEILISKNQKGDDVGNCDLLLVNIRSGEELYSLAGINPARIQPIGESGYLFLAEQTEDQEHYLVIINTKARKITKREKTSPMPNSFISLDKDGNYGIDRVLNLYDLNSLKHVHQFDAEESEVMLRNIKIRATAPKMMPNGEFAVWLNIREGLVKVGNVKEKVVQSVFPVHSIPISVSVSTRGLIIVGCEDGRIMLLQVPDYSMDTKDRLALLANNITDRLVNFSKDVYKNSGLNKTIKRPNKESKVCTIT</sequence>
<dbReference type="SUPFAM" id="SSF52540">
    <property type="entry name" value="P-loop containing nucleoside triphosphate hydrolases"/>
    <property type="match status" value="1"/>
</dbReference>
<name>A0A8W8KFM6_MAGGI</name>